<proteinExistence type="predicted"/>
<protein>
    <submittedName>
        <fullName evidence="5">YCF48-related protein</fullName>
    </submittedName>
</protein>
<dbReference type="PROSITE" id="PS51257">
    <property type="entry name" value="PROKAR_LIPOPROTEIN"/>
    <property type="match status" value="1"/>
</dbReference>
<evidence type="ECO:0000256" key="3">
    <source>
        <dbReference type="SAM" id="SignalP"/>
    </source>
</evidence>
<sequence length="430" mass="47209">MSAKASDSKVLRVVLMLLMTLLVLSACSSAPSPEPTRPPQPTEAPEEGQMITVITPDNKNIDADSAPKYQIQTRLTDFRLLNASAGLAWGVTRNELRMYMTLNNGKTWANISPATNVQFLNNPVYGKEIFFTDPEHGWIIRSSFGSTETVVLRTTDGGHSWQISAFPDSNKLSSIYFSSPSKGWLMTKWDASATKESKALYATKDGGATWNLVMQNEQYNPNLPTSSIPHAGVTTGMIFNDESRGFVMLQTGALPKIYMTKDGGSTWVSGSEFLVNDSFAGCDRVVTGVPEFFGANAAGGWMPVGCQKEKEGSMTFNGYFTANGGENWKFTTFGRPPLSGMNRNLAPDFLNSMTGWSLEGNLLYKTVDQGVTWTALPASTVLQSKLLEYPEVVKLQFISSDVGWLLISKEEDRRSILLQTTNGGESWRVM</sequence>
<dbReference type="InterPro" id="IPR015943">
    <property type="entry name" value="WD40/YVTN_repeat-like_dom_sf"/>
</dbReference>
<keyword evidence="6" id="KW-1185">Reference proteome</keyword>
<evidence type="ECO:0000259" key="4">
    <source>
        <dbReference type="Pfam" id="PF15902"/>
    </source>
</evidence>
<reference evidence="6" key="1">
    <citation type="journal article" date="2019" name="Int. J. Syst. Evol. Microbiol.">
        <title>The Global Catalogue of Microorganisms (GCM) 10K type strain sequencing project: providing services to taxonomists for standard genome sequencing and annotation.</title>
        <authorList>
            <consortium name="The Broad Institute Genomics Platform"/>
            <consortium name="The Broad Institute Genome Sequencing Center for Infectious Disease"/>
            <person name="Wu L."/>
            <person name="Ma J."/>
        </authorList>
    </citation>
    <scope>NUCLEOTIDE SEQUENCE [LARGE SCALE GENOMIC DNA]</scope>
    <source>
        <strain evidence="6">CCM 8725</strain>
    </source>
</reference>
<gene>
    <name evidence="5" type="ORF">ACFSX3_24085</name>
</gene>
<dbReference type="EMBL" id="JBHUKY010000054">
    <property type="protein sequence ID" value="MFD2412967.1"/>
    <property type="molecule type" value="Genomic_DNA"/>
</dbReference>
<dbReference type="InterPro" id="IPR031778">
    <property type="entry name" value="Sortilin_N"/>
</dbReference>
<feature type="region of interest" description="Disordered" evidence="2">
    <location>
        <begin position="28"/>
        <end position="48"/>
    </location>
</feature>
<name>A0ABW5FGV9_9BACL</name>
<feature type="domain" description="Sortilin N-terminal" evidence="4">
    <location>
        <begin position="98"/>
        <end position="216"/>
    </location>
</feature>
<dbReference type="Proteomes" id="UP001597448">
    <property type="component" value="Unassembled WGS sequence"/>
</dbReference>
<dbReference type="SUPFAM" id="SSF110296">
    <property type="entry name" value="Oligoxyloglucan reducing end-specific cellobiohydrolase"/>
    <property type="match status" value="2"/>
</dbReference>
<dbReference type="Gene3D" id="2.130.10.10">
    <property type="entry name" value="YVTN repeat-like/Quinoprotein amine dehydrogenase"/>
    <property type="match status" value="2"/>
</dbReference>
<evidence type="ECO:0000313" key="5">
    <source>
        <dbReference type="EMBL" id="MFD2412967.1"/>
    </source>
</evidence>
<accession>A0ABW5FGV9</accession>
<dbReference type="PANTHER" id="PTHR47199:SF2">
    <property type="entry name" value="PHOTOSYSTEM II STABILITY_ASSEMBLY FACTOR HCF136, CHLOROPLASTIC"/>
    <property type="match status" value="1"/>
</dbReference>
<dbReference type="PANTHER" id="PTHR47199">
    <property type="entry name" value="PHOTOSYSTEM II STABILITY/ASSEMBLY FACTOR HCF136, CHLOROPLASTIC"/>
    <property type="match status" value="1"/>
</dbReference>
<dbReference type="RefSeq" id="WP_209989929.1">
    <property type="nucleotide sequence ID" value="NZ_JBHSVQ010000001.1"/>
</dbReference>
<comment type="caution">
    <text evidence="5">The sequence shown here is derived from an EMBL/GenBank/DDBJ whole genome shotgun (WGS) entry which is preliminary data.</text>
</comment>
<keyword evidence="3" id="KW-0732">Signal</keyword>
<evidence type="ECO:0000313" key="6">
    <source>
        <dbReference type="Proteomes" id="UP001597448"/>
    </source>
</evidence>
<feature type="chain" id="PRO_5046165761" evidence="3">
    <location>
        <begin position="26"/>
        <end position="430"/>
    </location>
</feature>
<keyword evidence="1" id="KW-0677">Repeat</keyword>
<dbReference type="Pfam" id="PF15902">
    <property type="entry name" value="Sortilin-Vps10"/>
    <property type="match status" value="1"/>
</dbReference>
<organism evidence="5 6">
    <name type="scientific">Paenibacillus rhizoplanae</name>
    <dbReference type="NCBI Taxonomy" id="1917181"/>
    <lineage>
        <taxon>Bacteria</taxon>
        <taxon>Bacillati</taxon>
        <taxon>Bacillota</taxon>
        <taxon>Bacilli</taxon>
        <taxon>Bacillales</taxon>
        <taxon>Paenibacillaceae</taxon>
        <taxon>Paenibacillus</taxon>
    </lineage>
</organism>
<feature type="signal peptide" evidence="3">
    <location>
        <begin position="1"/>
        <end position="25"/>
    </location>
</feature>
<evidence type="ECO:0000256" key="1">
    <source>
        <dbReference type="ARBA" id="ARBA00022737"/>
    </source>
</evidence>
<evidence type="ECO:0000256" key="2">
    <source>
        <dbReference type="SAM" id="MobiDB-lite"/>
    </source>
</evidence>
<feature type="compositionally biased region" description="Pro residues" evidence="2">
    <location>
        <begin position="32"/>
        <end position="42"/>
    </location>
</feature>